<name>A0ABD2RBL9_9SOLN</name>
<gene>
    <name evidence="1" type="ORF">AABB24_036349</name>
</gene>
<reference evidence="1 2" key="1">
    <citation type="submission" date="2024-05" db="EMBL/GenBank/DDBJ databases">
        <title>De novo assembly of an allotetraploid wild potato.</title>
        <authorList>
            <person name="Hosaka A.J."/>
        </authorList>
    </citation>
    <scope>NUCLEOTIDE SEQUENCE [LARGE SCALE GENOMIC DNA]</scope>
    <source>
        <tissue evidence="1">Young leaves</tissue>
    </source>
</reference>
<accession>A0ABD2RBL9</accession>
<dbReference type="Proteomes" id="UP001627284">
    <property type="component" value="Unassembled WGS sequence"/>
</dbReference>
<evidence type="ECO:0000313" key="2">
    <source>
        <dbReference type="Proteomes" id="UP001627284"/>
    </source>
</evidence>
<keyword evidence="2" id="KW-1185">Reference proteome</keyword>
<evidence type="ECO:0000313" key="1">
    <source>
        <dbReference type="EMBL" id="KAL3329207.1"/>
    </source>
</evidence>
<protein>
    <submittedName>
        <fullName evidence="1">Uncharacterized protein</fullName>
    </submittedName>
</protein>
<organism evidence="1 2">
    <name type="scientific">Solanum stoloniferum</name>
    <dbReference type="NCBI Taxonomy" id="62892"/>
    <lineage>
        <taxon>Eukaryota</taxon>
        <taxon>Viridiplantae</taxon>
        <taxon>Streptophyta</taxon>
        <taxon>Embryophyta</taxon>
        <taxon>Tracheophyta</taxon>
        <taxon>Spermatophyta</taxon>
        <taxon>Magnoliopsida</taxon>
        <taxon>eudicotyledons</taxon>
        <taxon>Gunneridae</taxon>
        <taxon>Pentapetalae</taxon>
        <taxon>asterids</taxon>
        <taxon>lamiids</taxon>
        <taxon>Solanales</taxon>
        <taxon>Solanaceae</taxon>
        <taxon>Solanoideae</taxon>
        <taxon>Solaneae</taxon>
        <taxon>Solanum</taxon>
    </lineage>
</organism>
<comment type="caution">
    <text evidence="1">The sequence shown here is derived from an EMBL/GenBank/DDBJ whole genome shotgun (WGS) entry which is preliminary data.</text>
</comment>
<dbReference type="AlphaFoldDB" id="A0ABD2RBL9"/>
<sequence>MAKNKITGVRKMEKEFSCSEKLEKELMHLLYTMIYSQNAVIYRWKTEAAGRNIQKIQAYRSTTNILEKKAEYGPKIRPVYRDIHKSVYTDFLKGMGPKSPREFQQV</sequence>
<proteinExistence type="predicted"/>
<dbReference type="EMBL" id="JBJKTR010000021">
    <property type="protein sequence ID" value="KAL3329207.1"/>
    <property type="molecule type" value="Genomic_DNA"/>
</dbReference>